<feature type="domain" description="25S rRNA (uridine-N(3))-methyltransferase BMT5-like" evidence="2">
    <location>
        <begin position="68"/>
        <end position="247"/>
    </location>
</feature>
<dbReference type="InterPro" id="IPR019446">
    <property type="entry name" value="BMT5-like"/>
</dbReference>
<dbReference type="Proteomes" id="UP000230002">
    <property type="component" value="Unassembled WGS sequence"/>
</dbReference>
<dbReference type="GO" id="GO:0005737">
    <property type="term" value="C:cytoplasm"/>
    <property type="evidence" value="ECO:0007669"/>
    <property type="project" value="TreeGrafter"/>
</dbReference>
<dbReference type="Pfam" id="PF10354">
    <property type="entry name" value="BMT5-like"/>
    <property type="match status" value="1"/>
</dbReference>
<evidence type="ECO:0000313" key="4">
    <source>
        <dbReference type="Proteomes" id="UP000230002"/>
    </source>
</evidence>
<evidence type="ECO:0000313" key="3">
    <source>
        <dbReference type="EMBL" id="PIL31484.1"/>
    </source>
</evidence>
<gene>
    <name evidence="3" type="ORF">GSI_06186</name>
</gene>
<sequence>MAKGGKKNSLKAALSSQQSRLKKKQGATHAVQQAQRARSGPQSKRTGKAAPPSQIRPTIPFSSTDSILLIGEGNFSFARALVCSPPEPLQFLPPSNVTATAYDTEEGCCSKYPDAAEIITTLRKKGVEIIFGVDATKLDKCPSLRGRIFDRIVWNFPHAGKGITDQDRNILTNQILLLGFLRSVAPFLVSGPIPVIQKPRKRKGSDEEDSGDDEKTNVLDNDASRKARGTILITLRNVTPYTLWYISPVSLLGDGLITNTFSVFCQGPSQARKASTPAVISWAKT</sequence>
<dbReference type="OrthoDB" id="273345at2759"/>
<feature type="compositionally biased region" description="Polar residues" evidence="1">
    <location>
        <begin position="30"/>
        <end position="44"/>
    </location>
</feature>
<proteinExistence type="predicted"/>
<comment type="caution">
    <text evidence="3">The sequence shown here is derived from an EMBL/GenBank/DDBJ whole genome shotgun (WGS) entry which is preliminary data.</text>
</comment>
<organism evidence="3 4">
    <name type="scientific">Ganoderma sinense ZZ0214-1</name>
    <dbReference type="NCBI Taxonomy" id="1077348"/>
    <lineage>
        <taxon>Eukaryota</taxon>
        <taxon>Fungi</taxon>
        <taxon>Dikarya</taxon>
        <taxon>Basidiomycota</taxon>
        <taxon>Agaricomycotina</taxon>
        <taxon>Agaricomycetes</taxon>
        <taxon>Polyporales</taxon>
        <taxon>Polyporaceae</taxon>
        <taxon>Ganoderma</taxon>
    </lineage>
</organism>
<feature type="region of interest" description="Disordered" evidence="1">
    <location>
        <begin position="197"/>
        <end position="220"/>
    </location>
</feature>
<dbReference type="PANTHER" id="PTHR11538:SF26">
    <property type="entry name" value="FERREDOXIN-FOLD ANTICODON-BINDING DOMAIN-CONTAINING PROTEIN 1"/>
    <property type="match status" value="1"/>
</dbReference>
<feature type="region of interest" description="Disordered" evidence="1">
    <location>
        <begin position="1"/>
        <end position="59"/>
    </location>
</feature>
<dbReference type="GO" id="GO:0070042">
    <property type="term" value="F:rRNA (uridine-N3-)-methyltransferase activity"/>
    <property type="evidence" value="ECO:0007669"/>
    <property type="project" value="InterPro"/>
</dbReference>
<keyword evidence="4" id="KW-1185">Reference proteome</keyword>
<dbReference type="GO" id="GO:0070475">
    <property type="term" value="P:rRNA base methylation"/>
    <property type="evidence" value="ECO:0007669"/>
    <property type="project" value="InterPro"/>
</dbReference>
<accession>A0A2G8SCJ8</accession>
<evidence type="ECO:0000259" key="2">
    <source>
        <dbReference type="Pfam" id="PF10354"/>
    </source>
</evidence>
<name>A0A2G8SCJ8_9APHY</name>
<dbReference type="AlphaFoldDB" id="A0A2G8SCJ8"/>
<dbReference type="STRING" id="1077348.A0A2G8SCJ8"/>
<dbReference type="EMBL" id="AYKW01000012">
    <property type="protein sequence ID" value="PIL31484.1"/>
    <property type="molecule type" value="Genomic_DNA"/>
</dbReference>
<dbReference type="PANTHER" id="PTHR11538">
    <property type="entry name" value="PHENYLALANYL-TRNA SYNTHETASE"/>
    <property type="match status" value="1"/>
</dbReference>
<reference evidence="3 4" key="1">
    <citation type="journal article" date="2015" name="Sci. Rep.">
        <title>Chromosome-level genome map provides insights into diverse defense mechanisms in the medicinal fungus Ganoderma sinense.</title>
        <authorList>
            <person name="Zhu Y."/>
            <person name="Xu J."/>
            <person name="Sun C."/>
            <person name="Zhou S."/>
            <person name="Xu H."/>
            <person name="Nelson D.R."/>
            <person name="Qian J."/>
            <person name="Song J."/>
            <person name="Luo H."/>
            <person name="Xiang L."/>
            <person name="Li Y."/>
            <person name="Xu Z."/>
            <person name="Ji A."/>
            <person name="Wang L."/>
            <person name="Lu S."/>
            <person name="Hayward A."/>
            <person name="Sun W."/>
            <person name="Li X."/>
            <person name="Schwartz D.C."/>
            <person name="Wang Y."/>
            <person name="Chen S."/>
        </authorList>
    </citation>
    <scope>NUCLEOTIDE SEQUENCE [LARGE SCALE GENOMIC DNA]</scope>
    <source>
        <strain evidence="3 4">ZZ0214-1</strain>
    </source>
</reference>
<evidence type="ECO:0000256" key="1">
    <source>
        <dbReference type="SAM" id="MobiDB-lite"/>
    </source>
</evidence>
<protein>
    <recommendedName>
        <fullName evidence="2">25S rRNA (uridine-N(3))-methyltransferase BMT5-like domain-containing protein</fullName>
    </recommendedName>
</protein>